<keyword evidence="2" id="KW-1185">Reference proteome</keyword>
<dbReference type="RefSeq" id="WP_068802302.1">
    <property type="nucleotide sequence ID" value="NZ_CP014671.1"/>
</dbReference>
<evidence type="ECO:0000313" key="2">
    <source>
        <dbReference type="Proteomes" id="UP000092952"/>
    </source>
</evidence>
<dbReference type="EMBL" id="CP014671">
    <property type="protein sequence ID" value="ANX02787.1"/>
    <property type="molecule type" value="Genomic_DNA"/>
</dbReference>
<evidence type="ECO:0000313" key="1">
    <source>
        <dbReference type="EMBL" id="ANX02787.1"/>
    </source>
</evidence>
<gene>
    <name evidence="1" type="ORF">PG2T_00285</name>
</gene>
<dbReference type="OrthoDB" id="9096507at2"/>
<name>A0A1B1YPW9_9GAMM</name>
<dbReference type="STRING" id="1810504.PG2T_00285"/>
<protein>
    <submittedName>
        <fullName evidence="1">Uncharacterized protein</fullName>
    </submittedName>
</protein>
<reference evidence="2" key="1">
    <citation type="submission" date="2016-03" db="EMBL/GenBank/DDBJ databases">
        <title>Complete genome sequence of Solimmundus cernigliae, representing a novel lineage of polycyclic aromatic hydrocarbon degraders within the Gammaproteobacteria.</title>
        <authorList>
            <person name="Singleton D.R."/>
            <person name="Dickey A.N."/>
            <person name="Scholl E.H."/>
            <person name="Wright F.A."/>
            <person name="Aitken M.D."/>
        </authorList>
    </citation>
    <scope>NUCLEOTIDE SEQUENCE [LARGE SCALE GENOMIC DNA]</scope>
    <source>
        <strain evidence="2">TR3.2</strain>
    </source>
</reference>
<sequence length="155" mass="17058">MIHVLEVPRQGRAQAWFAFDEADLIGKIRAARARPDGQLHGVASPRELLAASGQAPDTAPLWIAALAQQHGWDTPLYRADALLGEGIYQAEPVSELRACVAALVDTLQTCRVYPDDQTALDALYRDPLYHGRDGFYAHMALREQLIALEVLADDL</sequence>
<dbReference type="InParanoid" id="A0A1B1YPW9"/>
<dbReference type="KEGG" id="gbi:PG2T_00285"/>
<dbReference type="Proteomes" id="UP000092952">
    <property type="component" value="Chromosome"/>
</dbReference>
<accession>A0A1B1YPW9</accession>
<dbReference type="AlphaFoldDB" id="A0A1B1YPW9"/>
<proteinExistence type="predicted"/>
<organism evidence="1 2">
    <name type="scientific">Immundisolibacter cernigliae</name>
    <dbReference type="NCBI Taxonomy" id="1810504"/>
    <lineage>
        <taxon>Bacteria</taxon>
        <taxon>Pseudomonadati</taxon>
        <taxon>Pseudomonadota</taxon>
        <taxon>Gammaproteobacteria</taxon>
        <taxon>Immundisolibacterales</taxon>
        <taxon>Immundisolibacteraceae</taxon>
        <taxon>Immundisolibacter</taxon>
    </lineage>
</organism>